<feature type="compositionally biased region" description="Polar residues" evidence="1">
    <location>
        <begin position="26"/>
        <end position="51"/>
    </location>
</feature>
<sequence length="214" mass="23232">MEIVTEEQITAVSTTYAYPSEDQEQTADNQISSDGLIHSTTTPSGSVASTSKDSDSTKEADLQQTKSHSKGNNMIGKINNLVTTDLAALESGQRTFLLVSKVALDRINDFLSKTELLDAFFRATEYTSLGSGYVSPNVIGIRAASFSWDKNTHGTETPGRNSRNFKLCIKNEVIFKREHINLIIGQTGSGKTSLLMALLGLSSSLAEKQHLILV</sequence>
<dbReference type="InterPro" id="IPR027417">
    <property type="entry name" value="P-loop_NTPase"/>
</dbReference>
<dbReference type="EMBL" id="MLYV02000643">
    <property type="protein sequence ID" value="PSR80692.1"/>
    <property type="molecule type" value="Genomic_DNA"/>
</dbReference>
<comment type="caution">
    <text evidence="2">The sequence shown here is derived from an EMBL/GenBank/DDBJ whole genome shotgun (WGS) entry which is preliminary data.</text>
</comment>
<dbReference type="OrthoDB" id="3066944at2759"/>
<accession>A0A2R6NYT8</accession>
<dbReference type="Proteomes" id="UP000186601">
    <property type="component" value="Unassembled WGS sequence"/>
</dbReference>
<protein>
    <submittedName>
        <fullName evidence="2">Uncharacterized protein</fullName>
    </submittedName>
</protein>
<dbReference type="SUPFAM" id="SSF52540">
    <property type="entry name" value="P-loop containing nucleoside triphosphate hydrolases"/>
    <property type="match status" value="1"/>
</dbReference>
<keyword evidence="3" id="KW-1185">Reference proteome</keyword>
<gene>
    <name evidence="2" type="ORF">PHLCEN_2v6608</name>
</gene>
<proteinExistence type="predicted"/>
<dbReference type="STRING" id="98765.A0A2R6NYT8"/>
<name>A0A2R6NYT8_9APHY</name>
<feature type="compositionally biased region" description="Basic and acidic residues" evidence="1">
    <location>
        <begin position="52"/>
        <end position="61"/>
    </location>
</feature>
<feature type="compositionally biased region" description="Polar residues" evidence="1">
    <location>
        <begin position="62"/>
        <end position="72"/>
    </location>
</feature>
<evidence type="ECO:0000313" key="3">
    <source>
        <dbReference type="Proteomes" id="UP000186601"/>
    </source>
</evidence>
<dbReference type="AlphaFoldDB" id="A0A2R6NYT8"/>
<evidence type="ECO:0000313" key="2">
    <source>
        <dbReference type="EMBL" id="PSR80692.1"/>
    </source>
</evidence>
<organism evidence="2 3">
    <name type="scientific">Hermanssonia centrifuga</name>
    <dbReference type="NCBI Taxonomy" id="98765"/>
    <lineage>
        <taxon>Eukaryota</taxon>
        <taxon>Fungi</taxon>
        <taxon>Dikarya</taxon>
        <taxon>Basidiomycota</taxon>
        <taxon>Agaricomycotina</taxon>
        <taxon>Agaricomycetes</taxon>
        <taxon>Polyporales</taxon>
        <taxon>Meruliaceae</taxon>
        <taxon>Hermanssonia</taxon>
    </lineage>
</organism>
<dbReference type="Gene3D" id="3.40.50.300">
    <property type="entry name" value="P-loop containing nucleotide triphosphate hydrolases"/>
    <property type="match status" value="1"/>
</dbReference>
<feature type="region of interest" description="Disordered" evidence="1">
    <location>
        <begin position="14"/>
        <end position="74"/>
    </location>
</feature>
<evidence type="ECO:0000256" key="1">
    <source>
        <dbReference type="SAM" id="MobiDB-lite"/>
    </source>
</evidence>
<reference evidence="2 3" key="1">
    <citation type="submission" date="2018-02" db="EMBL/GenBank/DDBJ databases">
        <title>Genome sequence of the basidiomycete white-rot fungus Phlebia centrifuga.</title>
        <authorList>
            <person name="Granchi Z."/>
            <person name="Peng M."/>
            <person name="de Vries R.P."/>
            <person name="Hilden K."/>
            <person name="Makela M.R."/>
            <person name="Grigoriev I."/>
            <person name="Riley R."/>
        </authorList>
    </citation>
    <scope>NUCLEOTIDE SEQUENCE [LARGE SCALE GENOMIC DNA]</scope>
    <source>
        <strain evidence="2 3">FBCC195</strain>
    </source>
</reference>